<dbReference type="PANTHER" id="PTHR24168:SF24">
    <property type="entry name" value="KN MOTIF AND ANKYRIN REPEAT DOMAIN-CONTAINING PROTEIN 4"/>
    <property type="match status" value="1"/>
</dbReference>
<dbReference type="AlphaFoldDB" id="A0ABD2PKL9"/>
<gene>
    <name evidence="2" type="ORF">Ciccas_013417</name>
</gene>
<feature type="non-terminal residue" evidence="2">
    <location>
        <position position="1"/>
    </location>
</feature>
<dbReference type="InterPro" id="IPR047184">
    <property type="entry name" value="KANK1-4"/>
</dbReference>
<dbReference type="PROSITE" id="PS50088">
    <property type="entry name" value="ANK_REPEAT"/>
    <property type="match status" value="1"/>
</dbReference>
<proteinExistence type="predicted"/>
<name>A0ABD2PKL9_9PLAT</name>
<feature type="repeat" description="ANK" evidence="1">
    <location>
        <begin position="71"/>
        <end position="103"/>
    </location>
</feature>
<dbReference type="Gene3D" id="1.25.40.20">
    <property type="entry name" value="Ankyrin repeat-containing domain"/>
    <property type="match status" value="1"/>
</dbReference>
<dbReference type="Proteomes" id="UP001626550">
    <property type="component" value="Unassembled WGS sequence"/>
</dbReference>
<organism evidence="2 3">
    <name type="scientific">Cichlidogyrus casuarinus</name>
    <dbReference type="NCBI Taxonomy" id="1844966"/>
    <lineage>
        <taxon>Eukaryota</taxon>
        <taxon>Metazoa</taxon>
        <taxon>Spiralia</taxon>
        <taxon>Lophotrochozoa</taxon>
        <taxon>Platyhelminthes</taxon>
        <taxon>Monogenea</taxon>
        <taxon>Monopisthocotylea</taxon>
        <taxon>Dactylogyridea</taxon>
        <taxon>Ancyrocephalidae</taxon>
        <taxon>Cichlidogyrus</taxon>
    </lineage>
</organism>
<protein>
    <submittedName>
        <fullName evidence="2">Uncharacterized protein</fullName>
    </submittedName>
</protein>
<reference evidence="2 3" key="1">
    <citation type="submission" date="2024-11" db="EMBL/GenBank/DDBJ databases">
        <title>Adaptive evolution of stress response genes in parasites aligns with host niche diversity.</title>
        <authorList>
            <person name="Hahn C."/>
            <person name="Resl P."/>
        </authorList>
    </citation>
    <scope>NUCLEOTIDE SEQUENCE [LARGE SCALE GENOMIC DNA]</scope>
    <source>
        <strain evidence="2">EGGRZ-B1_66</strain>
        <tissue evidence="2">Body</tissue>
    </source>
</reference>
<keyword evidence="3" id="KW-1185">Reference proteome</keyword>
<dbReference type="EMBL" id="JBJKFK010005958">
    <property type="protein sequence ID" value="KAL3308056.1"/>
    <property type="molecule type" value="Genomic_DNA"/>
</dbReference>
<dbReference type="SUPFAM" id="SSF48403">
    <property type="entry name" value="Ankyrin repeat"/>
    <property type="match status" value="1"/>
</dbReference>
<accession>A0ABD2PKL9</accession>
<evidence type="ECO:0000313" key="2">
    <source>
        <dbReference type="EMBL" id="KAL3308056.1"/>
    </source>
</evidence>
<keyword evidence="1" id="KW-0040">ANK repeat</keyword>
<comment type="caution">
    <text evidence="2">The sequence shown here is derived from an EMBL/GenBank/DDBJ whole genome shotgun (WGS) entry which is preliminary data.</text>
</comment>
<dbReference type="SMART" id="SM00248">
    <property type="entry name" value="ANK"/>
    <property type="match status" value="5"/>
</dbReference>
<evidence type="ECO:0000256" key="1">
    <source>
        <dbReference type="PROSITE-ProRule" id="PRU00023"/>
    </source>
</evidence>
<feature type="non-terminal residue" evidence="2">
    <location>
        <position position="208"/>
    </location>
</feature>
<sequence length="208" mass="22736">STALHYAIGHGSWMVVTILLDSGCANVNQLNHAGYSPVMVAAISSAETDEDLKVVDRLLSMGDVNMRSRGGQHTPLILAAGKGAKGIVDLLMSHQVDINKQNSVGNTALMCAAEKNYVDIVRRLLKRREIDLSLKDNEGKTALDIATEARNNRVAEMIQERMNESSRVNLISNSPVELDLDEDSGYSVAPSANLQRRVVVKRGRSIRR</sequence>
<dbReference type="Pfam" id="PF00023">
    <property type="entry name" value="Ank"/>
    <property type="match status" value="1"/>
</dbReference>
<dbReference type="InterPro" id="IPR036770">
    <property type="entry name" value="Ankyrin_rpt-contain_sf"/>
</dbReference>
<evidence type="ECO:0000313" key="3">
    <source>
        <dbReference type="Proteomes" id="UP001626550"/>
    </source>
</evidence>
<dbReference type="Pfam" id="PF12796">
    <property type="entry name" value="Ank_2"/>
    <property type="match status" value="1"/>
</dbReference>
<dbReference type="InterPro" id="IPR002110">
    <property type="entry name" value="Ankyrin_rpt"/>
</dbReference>
<dbReference type="PANTHER" id="PTHR24168">
    <property type="entry name" value="KN MOTIF AND ANKYRIN REPEAT DOMAIN-CONTAINING"/>
    <property type="match status" value="1"/>
</dbReference>